<dbReference type="CDD" id="cd05387">
    <property type="entry name" value="BY-kinase"/>
    <property type="match status" value="1"/>
</dbReference>
<protein>
    <recommendedName>
        <fullName evidence="2">non-specific protein-tyrosine kinase</fullName>
        <ecNumber evidence="2">2.7.10.2</ecNumber>
    </recommendedName>
</protein>
<dbReference type="PANTHER" id="PTHR32309:SF13">
    <property type="entry name" value="FERRIC ENTEROBACTIN TRANSPORT PROTEIN FEPE"/>
    <property type="match status" value="1"/>
</dbReference>
<organism evidence="11 12">
    <name type="scientific">Novosphingobium clariflavum</name>
    <dbReference type="NCBI Taxonomy" id="2029884"/>
    <lineage>
        <taxon>Bacteria</taxon>
        <taxon>Pseudomonadati</taxon>
        <taxon>Pseudomonadota</taxon>
        <taxon>Alphaproteobacteria</taxon>
        <taxon>Sphingomonadales</taxon>
        <taxon>Sphingomonadaceae</taxon>
        <taxon>Novosphingobium</taxon>
    </lineage>
</organism>
<dbReference type="InterPro" id="IPR027417">
    <property type="entry name" value="P-loop_NTPase"/>
</dbReference>
<evidence type="ECO:0000256" key="5">
    <source>
        <dbReference type="ARBA" id="ARBA00022777"/>
    </source>
</evidence>
<dbReference type="InterPro" id="IPR050445">
    <property type="entry name" value="Bact_polysacc_biosynth/exp"/>
</dbReference>
<dbReference type="Proteomes" id="UP001589858">
    <property type="component" value="Unassembled WGS sequence"/>
</dbReference>
<feature type="domain" description="AAA" evidence="10">
    <location>
        <begin position="511"/>
        <end position="650"/>
    </location>
</feature>
<dbReference type="InterPro" id="IPR005702">
    <property type="entry name" value="Wzc-like_C"/>
</dbReference>
<dbReference type="SUPFAM" id="SSF52540">
    <property type="entry name" value="P-loop containing nucleoside triphosphate hydrolases"/>
    <property type="match status" value="1"/>
</dbReference>
<comment type="caution">
    <text evidence="11">The sequence shown here is derived from an EMBL/GenBank/DDBJ whole genome shotgun (WGS) entry which is preliminary data.</text>
</comment>
<keyword evidence="4" id="KW-0547">Nucleotide-binding</keyword>
<evidence type="ECO:0000256" key="6">
    <source>
        <dbReference type="ARBA" id="ARBA00022840"/>
    </source>
</evidence>
<dbReference type="EMBL" id="JBHLTM010000050">
    <property type="protein sequence ID" value="MFC0685486.1"/>
    <property type="molecule type" value="Genomic_DNA"/>
</dbReference>
<proteinExistence type="inferred from homology"/>
<evidence type="ECO:0000256" key="9">
    <source>
        <dbReference type="SAM" id="Coils"/>
    </source>
</evidence>
<dbReference type="PANTHER" id="PTHR32309">
    <property type="entry name" value="TYROSINE-PROTEIN KINASE"/>
    <property type="match status" value="1"/>
</dbReference>
<dbReference type="Pfam" id="PF13614">
    <property type="entry name" value="AAA_31"/>
    <property type="match status" value="1"/>
</dbReference>
<accession>A0ABV6S8Z1</accession>
<evidence type="ECO:0000259" key="10">
    <source>
        <dbReference type="Pfam" id="PF13614"/>
    </source>
</evidence>
<keyword evidence="9" id="KW-0175">Coiled coil</keyword>
<evidence type="ECO:0000256" key="1">
    <source>
        <dbReference type="ARBA" id="ARBA00007316"/>
    </source>
</evidence>
<keyword evidence="5" id="KW-0418">Kinase</keyword>
<dbReference type="Gene3D" id="3.40.50.300">
    <property type="entry name" value="P-loop containing nucleotide triphosphate hydrolases"/>
    <property type="match status" value="1"/>
</dbReference>
<sequence>MRHRWLFLGTFLAVVLLTGGVLWITPKIYSATATLQLEPREGQPVKVNDRGTLAPADDNLIDTAVMMMRSPALTIAVVRRLHLDRREGFGLPEKPGAADGPVGGGTQGATTLAEGRAMLRVLALTKVRRIGVTYLVDVTARTGNPELSAELANGIAQTYIALSAQQKQSRSRQSADDAQARAETLRRQAVADDATLQDYMVRHNLMSAEGATMAEQEVSELNRQIAEAQAALAEQRGRLAAAQSQLARGGGGADIGAALASDTVRQLRQQEAEASARLAQLDARYGNRHPDVIEARNELGDIHAQLQAELSRIVSGLRADVQIAQSRLDSLLASRGGARGSLAQNSAAQVGRLELERRAEASRAIYNAFLTRAKEAAQAGSLADTDASIASAAQVPSGPISPNRKLGALAGLFVALVAALAATGIAEYAESRVSTRRDIEQALGASYIGAIPTLHSAARVKRGSIAPQDYVVSRPFSMFTESLRHLASSLDLLGADGKRVVTITSPLPREGKSTTAMCLARTLALSRRTVVLVDADLRHHSTSDALVPGREGEALLRVLDGTLPIDEALTRDTASGLMVLTTRGEMGGGEGISRESMMRLIEALKARFDIVIFDSAPMLGLAETRIVTRLSDTTLVVARWRRTPLRAVETTLELLRQSGSTIAGIALSFLDARQYASAGLGDAFGYHKKFKGYYAD</sequence>
<evidence type="ECO:0000256" key="8">
    <source>
        <dbReference type="ARBA" id="ARBA00051245"/>
    </source>
</evidence>
<comment type="catalytic activity">
    <reaction evidence="8">
        <text>L-tyrosyl-[protein] + ATP = O-phospho-L-tyrosyl-[protein] + ADP + H(+)</text>
        <dbReference type="Rhea" id="RHEA:10596"/>
        <dbReference type="Rhea" id="RHEA-COMP:10136"/>
        <dbReference type="Rhea" id="RHEA-COMP:20101"/>
        <dbReference type="ChEBI" id="CHEBI:15378"/>
        <dbReference type="ChEBI" id="CHEBI:30616"/>
        <dbReference type="ChEBI" id="CHEBI:46858"/>
        <dbReference type="ChEBI" id="CHEBI:61978"/>
        <dbReference type="ChEBI" id="CHEBI:456216"/>
        <dbReference type="EC" id="2.7.10.2"/>
    </reaction>
</comment>
<reference evidence="11 12" key="1">
    <citation type="submission" date="2024-09" db="EMBL/GenBank/DDBJ databases">
        <authorList>
            <person name="Sun Q."/>
            <person name="Mori K."/>
        </authorList>
    </citation>
    <scope>NUCLEOTIDE SEQUENCE [LARGE SCALE GENOMIC DNA]</scope>
    <source>
        <strain evidence="11 12">CICC 11035S</strain>
    </source>
</reference>
<evidence type="ECO:0000256" key="7">
    <source>
        <dbReference type="ARBA" id="ARBA00023137"/>
    </source>
</evidence>
<feature type="coiled-coil region" evidence="9">
    <location>
        <begin position="211"/>
        <end position="284"/>
    </location>
</feature>
<keyword evidence="3" id="KW-0808">Transferase</keyword>
<keyword evidence="7" id="KW-0829">Tyrosine-protein kinase</keyword>
<evidence type="ECO:0000313" key="11">
    <source>
        <dbReference type="EMBL" id="MFC0685486.1"/>
    </source>
</evidence>
<dbReference type="EC" id="2.7.10.2" evidence="2"/>
<name>A0ABV6S8Z1_9SPHN</name>
<gene>
    <name evidence="11" type="ORF">ACFFF8_12840</name>
</gene>
<keyword evidence="6" id="KW-0067">ATP-binding</keyword>
<evidence type="ECO:0000256" key="4">
    <source>
        <dbReference type="ARBA" id="ARBA00022741"/>
    </source>
</evidence>
<evidence type="ECO:0000256" key="2">
    <source>
        <dbReference type="ARBA" id="ARBA00011903"/>
    </source>
</evidence>
<evidence type="ECO:0000313" key="12">
    <source>
        <dbReference type="Proteomes" id="UP001589858"/>
    </source>
</evidence>
<dbReference type="InterPro" id="IPR025669">
    <property type="entry name" value="AAA_dom"/>
</dbReference>
<dbReference type="RefSeq" id="WP_267222440.1">
    <property type="nucleotide sequence ID" value="NZ_JAPCWC010000015.1"/>
</dbReference>
<keyword evidence="12" id="KW-1185">Reference proteome</keyword>
<evidence type="ECO:0000256" key="3">
    <source>
        <dbReference type="ARBA" id="ARBA00022679"/>
    </source>
</evidence>
<comment type="similarity">
    <text evidence="1">Belongs to the CpsD/CapB family.</text>
</comment>